<feature type="active site" description="Proton donor" evidence="10">
    <location>
        <position position="433"/>
    </location>
</feature>
<reference evidence="13" key="1">
    <citation type="journal article" date="2012" name="J. Bacteriol.">
        <title>Genome sequences of type strains of seven species of the marine bacterium Pseudoalteromonas.</title>
        <authorList>
            <person name="Xie B.B."/>
            <person name="Shu Y.L."/>
            <person name="Qin Q.L."/>
            <person name="Rong J.C."/>
            <person name="Zhang X.Y."/>
            <person name="Chen X.L."/>
            <person name="Shi M."/>
            <person name="He H.L."/>
            <person name="Zhou B.C."/>
            <person name="Zhang Y.Z."/>
        </authorList>
    </citation>
    <scope>NUCLEOTIDE SEQUENCE</scope>
    <source>
        <strain evidence="13">DSM 8771</strain>
    </source>
</reference>
<comment type="cofactor">
    <cofactor evidence="1">
        <name>Zn(2+)</name>
        <dbReference type="ChEBI" id="CHEBI:29105"/>
    </cofactor>
</comment>
<dbReference type="InterPro" id="IPR036573">
    <property type="entry name" value="CBM_sf_5/12"/>
</dbReference>
<dbReference type="InterPro" id="IPR001570">
    <property type="entry name" value="Peptidase_M4_C_domain"/>
</dbReference>
<dbReference type="Gene3D" id="3.10.450.490">
    <property type="match status" value="1"/>
</dbReference>
<evidence type="ECO:0000256" key="9">
    <source>
        <dbReference type="ARBA" id="ARBA00023145"/>
    </source>
</evidence>
<dbReference type="RefSeq" id="WP_010362145.1">
    <property type="nucleotide sequence ID" value="NZ_AHBZ03000027.1"/>
</dbReference>
<dbReference type="Pfam" id="PF01447">
    <property type="entry name" value="Peptidase_M4"/>
    <property type="match status" value="1"/>
</dbReference>
<dbReference type="GO" id="GO:0004222">
    <property type="term" value="F:metalloendopeptidase activity"/>
    <property type="evidence" value="ECO:0007669"/>
    <property type="project" value="InterPro"/>
</dbReference>
<feature type="domain" description="Chitin-binding type-3" evidence="12">
    <location>
        <begin position="609"/>
        <end position="655"/>
    </location>
</feature>
<reference evidence="13" key="2">
    <citation type="submission" date="2015-03" db="EMBL/GenBank/DDBJ databases">
        <title>Genome sequence of Pseudoalteromonas citrea.</title>
        <authorList>
            <person name="Xie B.-B."/>
            <person name="Rong J.-C."/>
            <person name="Qin Q.-L."/>
            <person name="Zhang Y.-Z."/>
        </authorList>
    </citation>
    <scope>NUCLEOTIDE SEQUENCE</scope>
    <source>
        <strain evidence="13">DSM 8771</strain>
    </source>
</reference>
<evidence type="ECO:0000256" key="5">
    <source>
        <dbReference type="ARBA" id="ARBA00022729"/>
    </source>
</evidence>
<dbReference type="EMBL" id="AHBZ03000027">
    <property type="protein sequence ID" value="KAF7764386.1"/>
    <property type="molecule type" value="Genomic_DNA"/>
</dbReference>
<proteinExistence type="inferred from homology"/>
<sequence>MFKLTPLALLVAASSFPLYATQATQIHTNAELKQKLMDAFSPQKNQFSTQGNHETSLQFKAHQRSADGKHIRRSQHYRGVRVYGGEVVTHHDAENYVGALNHRQGTIKSISGSVVENAYVDVVVPSFDESHAIEYARQNVANLQFSNDEHAELVVYPYKDGFRLAYIVTFYVETLDHPTRPEFVIDAGTGEVLSQTETLAHAKIGMGPGGNEKTGKYYFGESKAKFNATDLGNGHCAMQDSDIRVIDMEHGTTNTHTFEFPCFENTHKAINGAYSPLNDAVFYGQATIDMFHEWFDSRALNSDLVMRIHYRQDYLNAFWNGKEVTFGDGDHRVYPFTSLGVIAHEVAHGVTHQNSKLVYSSQSGGVNESFSDMTSEALECYLSEQADGSCVVDWKIGARIFKNLDAMRYLDMPSKDGRSIDHASEYKSGLDVHYSSGVFNRAFYLLSTTENWGVKKAYEVMLHANKNYWVYNGNYESLACGVTDAAKDFGYDIQAVGDAFSKVGVFACTNNKAPTIDITSPVNNSRHIVGTHIELKALAKDEYGEVSKVVFSVNDQVYKTLTSAPYTTQFQSNTKGEYVVTATVTDNEGLTVNAPAVVFNLINPSDCDTAQWRAGQVYTQGNKVAFEGFEYTAKWWNRDQSPATNANAWGVWKKGLECGSDSEQPNKAPTIRFASPDTNSTVTIGDNVAVNLAANDTDGQVEQVNVSINGSLLTTLSTAPFSFNWQPEAAGTYRLSAEAVDDKQAKSELVSVNVTVKGAEPTPTAPSVSLLSPHNGSVFEQGSTVTLQVNASDADGDLQHIVYFVNGTQIKRTQAPYAATVTVPSVGNYNVYAVATDSLGLVTQSETHRFSVTAKPTGCDTPAWQASSVYTAGNKVSHNGFNYQAKWWTRNQNPANYSSQWSVWKKLDKCN</sequence>
<evidence type="ECO:0000256" key="4">
    <source>
        <dbReference type="ARBA" id="ARBA00022723"/>
    </source>
</evidence>
<dbReference type="Pfam" id="PF02839">
    <property type="entry name" value="CBM_5_12"/>
    <property type="match status" value="1"/>
</dbReference>
<dbReference type="InterPro" id="IPR027268">
    <property type="entry name" value="Peptidase_M4/M1_CTD_sf"/>
</dbReference>
<dbReference type="Pfam" id="PF03413">
    <property type="entry name" value="PepSY"/>
    <property type="match status" value="1"/>
</dbReference>
<dbReference type="Pfam" id="PF02868">
    <property type="entry name" value="Peptidase_M4_C"/>
    <property type="match status" value="1"/>
</dbReference>
<keyword evidence="5 11" id="KW-0732">Signal</keyword>
<protein>
    <recommendedName>
        <fullName evidence="12">Chitin-binding type-3 domain-containing protein</fullName>
    </recommendedName>
</protein>
<evidence type="ECO:0000256" key="3">
    <source>
        <dbReference type="ARBA" id="ARBA00022670"/>
    </source>
</evidence>
<dbReference type="Gene3D" id="1.10.390.10">
    <property type="entry name" value="Neutral Protease Domain 2"/>
    <property type="match status" value="1"/>
</dbReference>
<keyword evidence="7" id="KW-0862">Zinc</keyword>
<evidence type="ECO:0000256" key="1">
    <source>
        <dbReference type="ARBA" id="ARBA00001947"/>
    </source>
</evidence>
<dbReference type="GO" id="GO:0004553">
    <property type="term" value="F:hydrolase activity, hydrolyzing O-glycosyl compounds"/>
    <property type="evidence" value="ECO:0007669"/>
    <property type="project" value="InterPro"/>
</dbReference>
<dbReference type="PANTHER" id="PTHR33794:SF1">
    <property type="entry name" value="BACILLOLYSIN"/>
    <property type="match status" value="1"/>
</dbReference>
<dbReference type="Gene3D" id="3.10.170.10">
    <property type="match status" value="1"/>
</dbReference>
<evidence type="ECO:0000256" key="10">
    <source>
        <dbReference type="PIRSR" id="PIRSR623612-1"/>
    </source>
</evidence>
<evidence type="ECO:0000259" key="12">
    <source>
        <dbReference type="SMART" id="SM00495"/>
    </source>
</evidence>
<comment type="caution">
    <text evidence="13">The sequence shown here is derived from an EMBL/GenBank/DDBJ whole genome shotgun (WGS) entry which is preliminary data.</text>
</comment>
<keyword evidence="9" id="KW-0865">Zymogen</keyword>
<evidence type="ECO:0000256" key="2">
    <source>
        <dbReference type="ARBA" id="ARBA00009388"/>
    </source>
</evidence>
<dbReference type="SUPFAM" id="SSF51055">
    <property type="entry name" value="Carbohydrate binding domain"/>
    <property type="match status" value="2"/>
</dbReference>
<evidence type="ECO:0000256" key="6">
    <source>
        <dbReference type="ARBA" id="ARBA00022801"/>
    </source>
</evidence>
<dbReference type="Pfam" id="PF17957">
    <property type="entry name" value="Big_7"/>
    <property type="match status" value="3"/>
</dbReference>
<keyword evidence="6" id="KW-0378">Hydrolase</keyword>
<evidence type="ECO:0000313" key="14">
    <source>
        <dbReference type="Proteomes" id="UP000016487"/>
    </source>
</evidence>
<feature type="signal peptide" evidence="11">
    <location>
        <begin position="1"/>
        <end position="20"/>
    </location>
</feature>
<dbReference type="GO" id="GO:0005576">
    <property type="term" value="C:extracellular region"/>
    <property type="evidence" value="ECO:0007669"/>
    <property type="project" value="InterPro"/>
</dbReference>
<dbReference type="SMART" id="SM00495">
    <property type="entry name" value="ChtBD3"/>
    <property type="match status" value="2"/>
</dbReference>
<dbReference type="CDD" id="cd12215">
    <property type="entry name" value="ChiC_BD"/>
    <property type="match status" value="2"/>
</dbReference>
<dbReference type="GO" id="GO:0046872">
    <property type="term" value="F:metal ion binding"/>
    <property type="evidence" value="ECO:0007669"/>
    <property type="project" value="UniProtKB-KW"/>
</dbReference>
<dbReference type="CDD" id="cd09597">
    <property type="entry name" value="M4_TLP"/>
    <property type="match status" value="1"/>
</dbReference>
<dbReference type="InterPro" id="IPR050728">
    <property type="entry name" value="Zinc_Metalloprotease_M4"/>
</dbReference>
<feature type="active site" evidence="10">
    <location>
        <position position="345"/>
    </location>
</feature>
<dbReference type="PANTHER" id="PTHR33794">
    <property type="entry name" value="BACILLOLYSIN"/>
    <property type="match status" value="1"/>
</dbReference>
<name>A0AAD4FPT6_9GAMM</name>
<evidence type="ECO:0000256" key="7">
    <source>
        <dbReference type="ARBA" id="ARBA00022833"/>
    </source>
</evidence>
<gene>
    <name evidence="13" type="ORF">PCIT_b0376</name>
</gene>
<accession>A0AAD4FPT6</accession>
<comment type="similarity">
    <text evidence="2">Belongs to the peptidase M4 family.</text>
</comment>
<dbReference type="InterPro" id="IPR013783">
    <property type="entry name" value="Ig-like_fold"/>
</dbReference>
<evidence type="ECO:0000256" key="11">
    <source>
        <dbReference type="SAM" id="SignalP"/>
    </source>
</evidence>
<dbReference type="AlphaFoldDB" id="A0AAD4FPT6"/>
<feature type="domain" description="Chitin-binding type-3" evidence="12">
    <location>
        <begin position="861"/>
        <end position="907"/>
    </location>
</feature>
<keyword evidence="4" id="KW-0479">Metal-binding</keyword>
<evidence type="ECO:0000313" key="13">
    <source>
        <dbReference type="EMBL" id="KAF7764386.1"/>
    </source>
</evidence>
<dbReference type="InterPro" id="IPR013856">
    <property type="entry name" value="Peptidase_M4_domain"/>
</dbReference>
<evidence type="ECO:0000256" key="8">
    <source>
        <dbReference type="ARBA" id="ARBA00023049"/>
    </source>
</evidence>
<organism evidence="13 14">
    <name type="scientific">Pseudoalteromonas citrea</name>
    <dbReference type="NCBI Taxonomy" id="43655"/>
    <lineage>
        <taxon>Bacteria</taxon>
        <taxon>Pseudomonadati</taxon>
        <taxon>Pseudomonadota</taxon>
        <taxon>Gammaproteobacteria</taxon>
        <taxon>Alteromonadales</taxon>
        <taxon>Pseudoalteromonadaceae</taxon>
        <taxon>Pseudoalteromonas</taxon>
    </lineage>
</organism>
<dbReference type="GO" id="GO:0006508">
    <property type="term" value="P:proteolysis"/>
    <property type="evidence" value="ECO:0007669"/>
    <property type="project" value="UniProtKB-KW"/>
</dbReference>
<dbReference type="SUPFAM" id="SSF55486">
    <property type="entry name" value="Metalloproteases ('zincins'), catalytic domain"/>
    <property type="match status" value="1"/>
</dbReference>
<dbReference type="Gene3D" id="3.10.450.40">
    <property type="match status" value="1"/>
</dbReference>
<dbReference type="GO" id="GO:0030246">
    <property type="term" value="F:carbohydrate binding"/>
    <property type="evidence" value="ECO:0007669"/>
    <property type="project" value="InterPro"/>
</dbReference>
<keyword evidence="8" id="KW-0482">Metalloprotease</keyword>
<dbReference type="Gene3D" id="2.10.10.20">
    <property type="entry name" value="Carbohydrate-binding module superfamily 5/12"/>
    <property type="match status" value="2"/>
</dbReference>
<dbReference type="InterPro" id="IPR025711">
    <property type="entry name" value="PepSY"/>
</dbReference>
<dbReference type="InterPro" id="IPR003610">
    <property type="entry name" value="CBM5/12"/>
</dbReference>
<dbReference type="Proteomes" id="UP000016487">
    <property type="component" value="Unassembled WGS sequence"/>
</dbReference>
<dbReference type="Gene3D" id="2.60.40.10">
    <property type="entry name" value="Immunoglobulins"/>
    <property type="match status" value="3"/>
</dbReference>
<dbReference type="GO" id="GO:0005975">
    <property type="term" value="P:carbohydrate metabolic process"/>
    <property type="evidence" value="ECO:0007669"/>
    <property type="project" value="InterPro"/>
</dbReference>
<keyword evidence="3" id="KW-0645">Protease</keyword>
<dbReference type="PRINTS" id="PR00730">
    <property type="entry name" value="THERMOLYSIN"/>
</dbReference>
<feature type="chain" id="PRO_5041960821" description="Chitin-binding type-3 domain-containing protein" evidence="11">
    <location>
        <begin position="21"/>
        <end position="911"/>
    </location>
</feature>
<dbReference type="InterPro" id="IPR023612">
    <property type="entry name" value="Peptidase_M4"/>
</dbReference>